<dbReference type="PANTHER" id="PTHR22916:SF51">
    <property type="entry name" value="GLYCOSYLTRANSFERASE EPSH-RELATED"/>
    <property type="match status" value="1"/>
</dbReference>
<sequence>MDKKTLEKKLKKYSKVYKKDFGLALNEMINDLNPSINISEYSKNYNNKQETDLFYYLKVKELGRQNALDEYIEIIKRNEIAESNGSRYFKKLNLNIGIIADEFLYESFKDIANMKYISRNDISIDNSLDFVIFATTWRGVDHSWVGAANPFSDARKDILHLIELYKNEGITTVFYSKEDPVNYNLFKDMSKPCDYIYTTSQEVLKDYIEYTGNQNVDVLQFGINPAIHNPVGTRSKYFEHYKNKILFAGSWLVKYPVRMSETQRLFDSILKETEDLIIIDRNLELENPRYQFPSKYINKITFPVKHDLLMKMHKLFRWSINMNSVKYSETMFANRVYELQAFGNILLSNYNTGINNMFPNVRMINDKEDFKLIYNTKEKDLQELQAKGIRTVMNNHTTYHRLSKVASDIGLKVNQYEESKILVILQDDSENTIANFERQIYINKYRCQESDIDTVNIKEYDYITYFSSEVLYEEYYLEDMISAFKYIDVDFVVKNNSSEAHNFINIIEDKYLSMIDTLNIQNIDDIKNLDKGYNLDDVEVFKGDPENLDPVTKELSVIVPIHNNGTYLEEKCFASLKRSSIFEKMEIIFVNDGSTDEYTIKIMNRLRRRHPDIVYIENPTGSGSASKPRNQGVKVASTDLITYLDPDNEATGDGYAHMLETMNEKNVDMVVGNIVKESDEKKNMISYTNVIKNNNSGKLYIDDPQEFLKRSEMRVQSIQALIIKKNIILDNDIIMVEGAAGQDTMFFQELVLNCKSIQGINKLIHIYYAAVSGSVTNTVSKKFFIKYLILEKERVPFLNKYGLMNTYLEERFNFYIKKWYKPRIDRLLPQDRKESIKLFLEILDLYKDYNPVYDLDNQKLIKELSEELSN</sequence>
<keyword evidence="2" id="KW-0328">Glycosyltransferase</keyword>
<dbReference type="InterPro" id="IPR029044">
    <property type="entry name" value="Nucleotide-diphossugar_trans"/>
</dbReference>
<evidence type="ECO:0000313" key="7">
    <source>
        <dbReference type="Proteomes" id="UP000647980"/>
    </source>
</evidence>
<protein>
    <submittedName>
        <fullName evidence="6">Glycosyltransferase</fullName>
    </submittedName>
</protein>
<dbReference type="PANTHER" id="PTHR22916">
    <property type="entry name" value="GLYCOSYLTRANSFERASE"/>
    <property type="match status" value="1"/>
</dbReference>
<keyword evidence="7" id="KW-1185">Reference proteome</keyword>
<evidence type="ECO:0000256" key="1">
    <source>
        <dbReference type="ARBA" id="ARBA00006739"/>
    </source>
</evidence>
<reference evidence="6 7" key="1">
    <citation type="submission" date="2020-10" db="EMBL/GenBank/DDBJ databases">
        <title>Mouse Oral microbiota.</title>
        <authorList>
            <person name="Joseph S."/>
            <person name="Aduse-Opoku J."/>
        </authorList>
    </citation>
    <scope>NUCLEOTIDE SEQUENCE [LARGE SCALE GENOMIC DNA]</scope>
    <source>
        <strain evidence="6 7">19428wE5_W307</strain>
    </source>
</reference>
<dbReference type="Gene3D" id="3.90.550.10">
    <property type="entry name" value="Spore Coat Polysaccharide Biosynthesis Protein SpsA, Chain A"/>
    <property type="match status" value="1"/>
</dbReference>
<keyword evidence="3" id="KW-0808">Transferase</keyword>
<organism evidence="6 7">
    <name type="scientific">Jeotgalicoccus nanhaiensis</name>
    <dbReference type="NCBI Taxonomy" id="568603"/>
    <lineage>
        <taxon>Bacteria</taxon>
        <taxon>Bacillati</taxon>
        <taxon>Bacillota</taxon>
        <taxon>Bacilli</taxon>
        <taxon>Bacillales</taxon>
        <taxon>Staphylococcaceae</taxon>
        <taxon>Jeotgalicoccus</taxon>
    </lineage>
</organism>
<comment type="similarity">
    <text evidence="1">Belongs to the glycosyltransferase 2 family.</text>
</comment>
<feature type="domain" description="Spore protein YkvP/CgeB glycosyl transferase-like" evidence="5">
    <location>
        <begin position="303"/>
        <end position="404"/>
    </location>
</feature>
<dbReference type="CDD" id="cd00761">
    <property type="entry name" value="Glyco_tranf_GTA_type"/>
    <property type="match status" value="1"/>
</dbReference>
<dbReference type="Pfam" id="PF13524">
    <property type="entry name" value="Glyco_trans_1_2"/>
    <property type="match status" value="1"/>
</dbReference>
<dbReference type="SUPFAM" id="SSF53448">
    <property type="entry name" value="Nucleotide-diphospho-sugar transferases"/>
    <property type="match status" value="1"/>
</dbReference>
<dbReference type="Proteomes" id="UP000647980">
    <property type="component" value="Unassembled WGS sequence"/>
</dbReference>
<gene>
    <name evidence="6" type="ORF">IR135_02295</name>
</gene>
<dbReference type="InterPro" id="IPR001173">
    <property type="entry name" value="Glyco_trans_2-like"/>
</dbReference>
<evidence type="ECO:0000256" key="2">
    <source>
        <dbReference type="ARBA" id="ARBA00022676"/>
    </source>
</evidence>
<feature type="domain" description="Glycosyltransferase 2-like" evidence="4">
    <location>
        <begin position="556"/>
        <end position="690"/>
    </location>
</feature>
<proteinExistence type="inferred from homology"/>
<dbReference type="RefSeq" id="WP_135096372.1">
    <property type="nucleotide sequence ID" value="NZ_JADGLW010000002.1"/>
</dbReference>
<evidence type="ECO:0000313" key="6">
    <source>
        <dbReference type="EMBL" id="MBF0753088.1"/>
    </source>
</evidence>
<evidence type="ECO:0000256" key="3">
    <source>
        <dbReference type="ARBA" id="ARBA00022679"/>
    </source>
</evidence>
<dbReference type="InterPro" id="IPR055259">
    <property type="entry name" value="YkvP/CgeB_Glyco_trans-like"/>
</dbReference>
<dbReference type="EMBL" id="JADGLW010000002">
    <property type="protein sequence ID" value="MBF0753088.1"/>
    <property type="molecule type" value="Genomic_DNA"/>
</dbReference>
<evidence type="ECO:0000259" key="4">
    <source>
        <dbReference type="Pfam" id="PF00535"/>
    </source>
</evidence>
<accession>A0ABR9XVN6</accession>
<dbReference type="Pfam" id="PF00535">
    <property type="entry name" value="Glycos_transf_2"/>
    <property type="match status" value="1"/>
</dbReference>
<evidence type="ECO:0000259" key="5">
    <source>
        <dbReference type="Pfam" id="PF13524"/>
    </source>
</evidence>
<comment type="caution">
    <text evidence="6">The sequence shown here is derived from an EMBL/GenBank/DDBJ whole genome shotgun (WGS) entry which is preliminary data.</text>
</comment>
<name>A0ABR9XVN6_9STAP</name>